<keyword evidence="3" id="KW-1185">Reference proteome</keyword>
<feature type="region of interest" description="Disordered" evidence="1">
    <location>
        <begin position="1"/>
        <end position="145"/>
    </location>
</feature>
<sequence>MPSPQEPQQQAPMEMTSDSAGVVTQQPTAEPQPDMEPESWRPSTPNGDQELSGSSVRVDPKGKGKALVQFERNDDEDEDDDYLVGTGMAMGQAEDGPTHKVDNDSDETPLIDENEENGFAAPVTPDTVYDHTSEEERSVASSICA</sequence>
<comment type="caution">
    <text evidence="2">The sequence shown here is derived from an EMBL/GenBank/DDBJ whole genome shotgun (WGS) entry which is preliminary data.</text>
</comment>
<evidence type="ECO:0000313" key="2">
    <source>
        <dbReference type="EMBL" id="KAJ3565640.1"/>
    </source>
</evidence>
<dbReference type="Proteomes" id="UP001148614">
    <property type="component" value="Unassembled WGS sequence"/>
</dbReference>
<feature type="compositionally biased region" description="Basic and acidic residues" evidence="1">
    <location>
        <begin position="128"/>
        <end position="138"/>
    </location>
</feature>
<feature type="compositionally biased region" description="Acidic residues" evidence="1">
    <location>
        <begin position="104"/>
        <end position="116"/>
    </location>
</feature>
<protein>
    <submittedName>
        <fullName evidence="2">Uncharacterized protein</fullName>
    </submittedName>
</protein>
<accession>A0A9W8NA04</accession>
<dbReference type="AlphaFoldDB" id="A0A9W8NA04"/>
<feature type="compositionally biased region" description="Acidic residues" evidence="1">
    <location>
        <begin position="73"/>
        <end position="82"/>
    </location>
</feature>
<feature type="compositionally biased region" description="Polar residues" evidence="1">
    <location>
        <begin position="16"/>
        <end position="29"/>
    </location>
</feature>
<feature type="compositionally biased region" description="Low complexity" evidence="1">
    <location>
        <begin position="1"/>
        <end position="15"/>
    </location>
</feature>
<proteinExistence type="predicted"/>
<organism evidence="2 3">
    <name type="scientific">Xylaria arbuscula</name>
    <dbReference type="NCBI Taxonomy" id="114810"/>
    <lineage>
        <taxon>Eukaryota</taxon>
        <taxon>Fungi</taxon>
        <taxon>Dikarya</taxon>
        <taxon>Ascomycota</taxon>
        <taxon>Pezizomycotina</taxon>
        <taxon>Sordariomycetes</taxon>
        <taxon>Xylariomycetidae</taxon>
        <taxon>Xylariales</taxon>
        <taxon>Xylariaceae</taxon>
        <taxon>Xylaria</taxon>
    </lineage>
</organism>
<reference evidence="2" key="1">
    <citation type="submission" date="2022-07" db="EMBL/GenBank/DDBJ databases">
        <title>Genome Sequence of Xylaria arbuscula.</title>
        <authorList>
            <person name="Buettner E."/>
        </authorList>
    </citation>
    <scope>NUCLEOTIDE SEQUENCE</scope>
    <source>
        <strain evidence="2">VT107</strain>
    </source>
</reference>
<gene>
    <name evidence="2" type="ORF">NPX13_g7431</name>
</gene>
<feature type="compositionally biased region" description="Polar residues" evidence="1">
    <location>
        <begin position="41"/>
        <end position="55"/>
    </location>
</feature>
<evidence type="ECO:0000256" key="1">
    <source>
        <dbReference type="SAM" id="MobiDB-lite"/>
    </source>
</evidence>
<evidence type="ECO:0000313" key="3">
    <source>
        <dbReference type="Proteomes" id="UP001148614"/>
    </source>
</evidence>
<dbReference type="EMBL" id="JANPWZ010001461">
    <property type="protein sequence ID" value="KAJ3565640.1"/>
    <property type="molecule type" value="Genomic_DNA"/>
</dbReference>
<name>A0A9W8NA04_9PEZI</name>